<feature type="active site" description="Nucleophile" evidence="4 5">
    <location>
        <position position="78"/>
    </location>
</feature>
<keyword evidence="3 4" id="KW-0413">Isomerase</keyword>
<feature type="domain" description="Pseudouridine synthase I TruA alpha/beta" evidence="8">
    <location>
        <begin position="35"/>
        <end position="129"/>
    </location>
</feature>
<dbReference type="GO" id="GO:0160147">
    <property type="term" value="F:tRNA pseudouridine(38-40) synthase activity"/>
    <property type="evidence" value="ECO:0007669"/>
    <property type="project" value="UniProtKB-EC"/>
</dbReference>
<evidence type="ECO:0000256" key="5">
    <source>
        <dbReference type="PIRSR" id="PIRSR001430-1"/>
    </source>
</evidence>
<evidence type="ECO:0000256" key="7">
    <source>
        <dbReference type="RuleBase" id="RU003792"/>
    </source>
</evidence>
<dbReference type="InterPro" id="IPR020103">
    <property type="entry name" value="PsdUridine_synth_cat_dom_sf"/>
</dbReference>
<sequence>MFNVLSWLFPKLPFPDQYTVNTQQIPTRNIRCILQYRGSAYHGWQKQPKGTTIQAIVEDCLSRILNESIRIKAASRTDAGVHALMQVINFRTTSSLSTEKIWRGLNSLLPKDIAVIYVDDVISEFDAQFSAKKKTYIYLILNTTQRSPFLERYSWQILHNLDIESMKKAGNCLIGQHDFASFMGAGSDVKSTVREIFRLEIKEFSPLIIIEVEANGFLKHMVRNIVGVLIEIGLRKRHWEEIKTILDACDRRMAGINAPAKGLFLKEVKY</sequence>
<comment type="caution">
    <text evidence="4">Lacks conserved residue(s) required for the propagation of feature annotation.</text>
</comment>
<reference evidence="9" key="1">
    <citation type="journal article" date="2020" name="mSystems">
        <title>Genome- and Community-Level Interaction Insights into Carbon Utilization and Element Cycling Functions of Hydrothermarchaeota in Hydrothermal Sediment.</title>
        <authorList>
            <person name="Zhou Z."/>
            <person name="Liu Y."/>
            <person name="Xu W."/>
            <person name="Pan J."/>
            <person name="Luo Z.H."/>
            <person name="Li M."/>
        </authorList>
    </citation>
    <scope>NUCLEOTIDE SEQUENCE [LARGE SCALE GENOMIC DNA]</scope>
    <source>
        <strain evidence="9">HyVt-233</strain>
    </source>
</reference>
<evidence type="ECO:0000256" key="1">
    <source>
        <dbReference type="ARBA" id="ARBA00009375"/>
    </source>
</evidence>
<comment type="similarity">
    <text evidence="1 4 7">Belongs to the tRNA pseudouridine synthase TruA family.</text>
</comment>
<dbReference type="SUPFAM" id="SSF55120">
    <property type="entry name" value="Pseudouridine synthase"/>
    <property type="match status" value="1"/>
</dbReference>
<evidence type="ECO:0000256" key="3">
    <source>
        <dbReference type="ARBA" id="ARBA00023235"/>
    </source>
</evidence>
<dbReference type="Gene3D" id="3.30.70.660">
    <property type="entry name" value="Pseudouridine synthase I, catalytic domain, C-terminal subdomain"/>
    <property type="match status" value="1"/>
</dbReference>
<dbReference type="AlphaFoldDB" id="A0A7C0U461"/>
<dbReference type="Gene3D" id="3.30.70.580">
    <property type="entry name" value="Pseudouridine synthase I, catalytic domain, N-terminal subdomain"/>
    <property type="match status" value="1"/>
</dbReference>
<gene>
    <name evidence="4 9" type="primary">truA</name>
    <name evidence="9" type="ORF">ENG63_10150</name>
</gene>
<evidence type="ECO:0000256" key="6">
    <source>
        <dbReference type="PIRSR" id="PIRSR001430-2"/>
    </source>
</evidence>
<evidence type="ECO:0000256" key="4">
    <source>
        <dbReference type="HAMAP-Rule" id="MF_00171"/>
    </source>
</evidence>
<feature type="binding site" evidence="4 6">
    <location>
        <position position="136"/>
    </location>
    <ligand>
        <name>substrate</name>
    </ligand>
</feature>
<dbReference type="HAMAP" id="MF_00171">
    <property type="entry name" value="TruA"/>
    <property type="match status" value="1"/>
</dbReference>
<dbReference type="NCBIfam" id="TIGR00071">
    <property type="entry name" value="hisT_truA"/>
    <property type="match status" value="1"/>
</dbReference>
<dbReference type="InterPro" id="IPR020094">
    <property type="entry name" value="TruA/RsuA/RluB/E/F_N"/>
</dbReference>
<comment type="function">
    <text evidence="4">Formation of pseudouridine at positions 38, 39 and 40 in the anticodon stem and loop of transfer RNAs.</text>
</comment>
<comment type="subunit">
    <text evidence="4">Homodimer.</text>
</comment>
<dbReference type="GO" id="GO:0031119">
    <property type="term" value="P:tRNA pseudouridine synthesis"/>
    <property type="evidence" value="ECO:0007669"/>
    <property type="project" value="UniProtKB-UniRule"/>
</dbReference>
<dbReference type="InterPro" id="IPR020097">
    <property type="entry name" value="PsdUridine_synth_TruA_a/b_dom"/>
</dbReference>
<dbReference type="Pfam" id="PF01416">
    <property type="entry name" value="PseudoU_synth_1"/>
    <property type="match status" value="2"/>
</dbReference>
<name>A0A7C0U461_DESA2</name>
<organism evidence="9">
    <name type="scientific">Desulfofervidus auxilii</name>
    <dbReference type="NCBI Taxonomy" id="1621989"/>
    <lineage>
        <taxon>Bacteria</taxon>
        <taxon>Pseudomonadati</taxon>
        <taxon>Thermodesulfobacteriota</taxon>
        <taxon>Candidatus Desulfofervidia</taxon>
        <taxon>Candidatus Desulfofervidales</taxon>
        <taxon>Candidatus Desulfofervidaceae</taxon>
        <taxon>Candidatus Desulfofervidus</taxon>
    </lineage>
</organism>
<dbReference type="CDD" id="cd02570">
    <property type="entry name" value="PseudoU_synth_EcTruA"/>
    <property type="match status" value="1"/>
</dbReference>
<dbReference type="PIRSF" id="PIRSF001430">
    <property type="entry name" value="tRNA_psdUrid_synth"/>
    <property type="match status" value="1"/>
</dbReference>
<evidence type="ECO:0000256" key="2">
    <source>
        <dbReference type="ARBA" id="ARBA00022694"/>
    </source>
</evidence>
<dbReference type="Proteomes" id="UP000886289">
    <property type="component" value="Unassembled WGS sequence"/>
</dbReference>
<comment type="caution">
    <text evidence="9">The sequence shown here is derived from an EMBL/GenBank/DDBJ whole genome shotgun (WGS) entry which is preliminary data.</text>
</comment>
<evidence type="ECO:0000313" key="9">
    <source>
        <dbReference type="EMBL" id="HDD45203.1"/>
    </source>
</evidence>
<keyword evidence="2 4" id="KW-0819">tRNA processing</keyword>
<dbReference type="PANTHER" id="PTHR11142">
    <property type="entry name" value="PSEUDOURIDYLATE SYNTHASE"/>
    <property type="match status" value="1"/>
</dbReference>
<feature type="domain" description="Pseudouridine synthase I TruA alpha/beta" evidence="8">
    <location>
        <begin position="173"/>
        <end position="270"/>
    </location>
</feature>
<comment type="catalytic activity">
    <reaction evidence="4 7">
        <text>uridine(38/39/40) in tRNA = pseudouridine(38/39/40) in tRNA</text>
        <dbReference type="Rhea" id="RHEA:22376"/>
        <dbReference type="Rhea" id="RHEA-COMP:10085"/>
        <dbReference type="Rhea" id="RHEA-COMP:10087"/>
        <dbReference type="ChEBI" id="CHEBI:65314"/>
        <dbReference type="ChEBI" id="CHEBI:65315"/>
        <dbReference type="EC" id="5.4.99.12"/>
    </reaction>
</comment>
<dbReference type="EC" id="5.4.99.12" evidence="4"/>
<dbReference type="GO" id="GO:0003723">
    <property type="term" value="F:RNA binding"/>
    <property type="evidence" value="ECO:0007669"/>
    <property type="project" value="InterPro"/>
</dbReference>
<dbReference type="InterPro" id="IPR001406">
    <property type="entry name" value="PsdUridine_synth_TruA"/>
</dbReference>
<protein>
    <recommendedName>
        <fullName evidence="4">tRNA pseudouridine synthase A</fullName>
        <ecNumber evidence="4">5.4.99.12</ecNumber>
    </recommendedName>
    <alternativeName>
        <fullName evidence="4">tRNA pseudouridine(38-40) synthase</fullName>
    </alternativeName>
    <alternativeName>
        <fullName evidence="4">tRNA pseudouridylate synthase I</fullName>
    </alternativeName>
    <alternativeName>
        <fullName evidence="4">tRNA-uridine isomerase I</fullName>
    </alternativeName>
</protein>
<dbReference type="PANTHER" id="PTHR11142:SF0">
    <property type="entry name" value="TRNA PSEUDOURIDINE SYNTHASE-LIKE 1"/>
    <property type="match status" value="1"/>
</dbReference>
<dbReference type="FunFam" id="3.30.70.580:FF:000001">
    <property type="entry name" value="tRNA pseudouridine synthase A"/>
    <property type="match status" value="1"/>
</dbReference>
<evidence type="ECO:0000259" key="8">
    <source>
        <dbReference type="Pfam" id="PF01416"/>
    </source>
</evidence>
<dbReference type="EMBL" id="DRBS01000376">
    <property type="protein sequence ID" value="HDD45203.1"/>
    <property type="molecule type" value="Genomic_DNA"/>
</dbReference>
<proteinExistence type="inferred from homology"/>
<dbReference type="InterPro" id="IPR020095">
    <property type="entry name" value="PsdUridine_synth_TruA_C"/>
</dbReference>
<accession>A0A7C0U461</accession>